<organism evidence="3 4">
    <name type="scientific">Mortierella polycephala</name>
    <dbReference type="NCBI Taxonomy" id="41804"/>
    <lineage>
        <taxon>Eukaryota</taxon>
        <taxon>Fungi</taxon>
        <taxon>Fungi incertae sedis</taxon>
        <taxon>Mucoromycota</taxon>
        <taxon>Mortierellomycotina</taxon>
        <taxon>Mortierellomycetes</taxon>
        <taxon>Mortierellales</taxon>
        <taxon>Mortierellaceae</taxon>
        <taxon>Mortierella</taxon>
    </lineage>
</organism>
<dbReference type="EMBL" id="JAAAJA010001374">
    <property type="protein sequence ID" value="KAG0247472.1"/>
    <property type="molecule type" value="Genomic_DNA"/>
</dbReference>
<evidence type="ECO:0000313" key="4">
    <source>
        <dbReference type="Proteomes" id="UP000726737"/>
    </source>
</evidence>
<evidence type="ECO:0000256" key="1">
    <source>
        <dbReference type="SAM" id="Coils"/>
    </source>
</evidence>
<reference evidence="3" key="1">
    <citation type="journal article" date="2020" name="Fungal Divers.">
        <title>Resolving the Mortierellaceae phylogeny through synthesis of multi-gene phylogenetics and phylogenomics.</title>
        <authorList>
            <person name="Vandepol N."/>
            <person name="Liber J."/>
            <person name="Desiro A."/>
            <person name="Na H."/>
            <person name="Kennedy M."/>
            <person name="Barry K."/>
            <person name="Grigoriev I.V."/>
            <person name="Miller A.N."/>
            <person name="O'Donnell K."/>
            <person name="Stajich J.E."/>
            <person name="Bonito G."/>
        </authorList>
    </citation>
    <scope>NUCLEOTIDE SEQUENCE</scope>
    <source>
        <strain evidence="3">KOD948</strain>
    </source>
</reference>
<sequence>MDSKRGNKLLEFLNATAEGDQDPVTFFEWAGYPSRDEGFAGAIWKTTVRSLDTERAILLETRWTDSKERRKEYWAKLQQTEIAQAEAAKKMEEWTQRLEKINNKEKDVVVEFQHNRYLKFIDDKNSPFVVKDEASTPYTPPFPNKRPREDFAGGSESSWEVVTPGDIVDALQEMLPQQRMGELLGVKQKHIFSCVLDDVDVGAHFTEYFKDCCLESYKHAYPEDALSELATDSDYRSDTFPSALSATLLIRKNLRSPRLLKAFGGQRLTALRETLLKSIAPTLDSSLIDKQQALISKWVGWVGLVSGDRRENSARRMETLDQLHGEWNDAKDLDLVAMHTYFMMCVQGLDASQPLDFQEADGIASFIRNLLAALLQEVDLVRFSCADKSSEASRYNKAINQLQGQSKQPDMVGIFTYEGLKVETFFGEASSVAARTPSKYGGDTIRLGVFGKNSHDMIDNLVDLELPLLLFNLDGLVLQAFVLDKIQGIYAMLEIGTGRIPCSVNDLLFLSQDLPFWLQLREITRKTSASIEHAVDAGQIDYERRKSFYPTITTPSARGALHSKK</sequence>
<proteinExistence type="predicted"/>
<name>A0A9P6TUS9_9FUNG</name>
<evidence type="ECO:0000313" key="3">
    <source>
        <dbReference type="EMBL" id="KAG0247472.1"/>
    </source>
</evidence>
<protein>
    <submittedName>
        <fullName evidence="3">Uncharacterized protein</fullName>
    </submittedName>
</protein>
<comment type="caution">
    <text evidence="3">The sequence shown here is derived from an EMBL/GenBank/DDBJ whole genome shotgun (WGS) entry which is preliminary data.</text>
</comment>
<dbReference type="Proteomes" id="UP000726737">
    <property type="component" value="Unassembled WGS sequence"/>
</dbReference>
<feature type="region of interest" description="Disordered" evidence="2">
    <location>
        <begin position="133"/>
        <end position="156"/>
    </location>
</feature>
<dbReference type="AlphaFoldDB" id="A0A9P6TUS9"/>
<accession>A0A9P6TUS9</accession>
<gene>
    <name evidence="3" type="ORF">BG011_001422</name>
</gene>
<keyword evidence="1" id="KW-0175">Coiled coil</keyword>
<feature type="coiled-coil region" evidence="1">
    <location>
        <begin position="77"/>
        <end position="111"/>
    </location>
</feature>
<dbReference type="OrthoDB" id="2370938at2759"/>
<evidence type="ECO:0000256" key="2">
    <source>
        <dbReference type="SAM" id="MobiDB-lite"/>
    </source>
</evidence>
<keyword evidence="4" id="KW-1185">Reference proteome</keyword>